<evidence type="ECO:0000256" key="15">
    <source>
        <dbReference type="ARBA" id="ARBA00038456"/>
    </source>
</evidence>
<evidence type="ECO:0000256" key="19">
    <source>
        <dbReference type="ARBA" id="ARBA00047588"/>
    </source>
</evidence>
<dbReference type="SUPFAM" id="SSF54637">
    <property type="entry name" value="Thioesterase/thiol ester dehydrase-isomerase"/>
    <property type="match status" value="1"/>
</dbReference>
<dbReference type="Proteomes" id="UP000307087">
    <property type="component" value="Unassembled WGS sequence"/>
</dbReference>
<evidence type="ECO:0000256" key="21">
    <source>
        <dbReference type="ARBA" id="ARBA00047969"/>
    </source>
</evidence>
<comment type="catalytic activity">
    <reaction evidence="19">
        <text>octanoyl-CoA + H2O = octanoate + CoA + H(+)</text>
        <dbReference type="Rhea" id="RHEA:30143"/>
        <dbReference type="ChEBI" id="CHEBI:15377"/>
        <dbReference type="ChEBI" id="CHEBI:15378"/>
        <dbReference type="ChEBI" id="CHEBI:25646"/>
        <dbReference type="ChEBI" id="CHEBI:57287"/>
        <dbReference type="ChEBI" id="CHEBI:57386"/>
    </reaction>
    <physiologicalReaction direction="left-to-right" evidence="19">
        <dbReference type="Rhea" id="RHEA:30144"/>
    </physiologicalReaction>
</comment>
<proteinExistence type="inferred from homology"/>
<evidence type="ECO:0000256" key="8">
    <source>
        <dbReference type="ARBA" id="ARBA00022832"/>
    </source>
</evidence>
<dbReference type="PANTHER" id="PTHR12418:SF19">
    <property type="entry name" value="ACYL-COENZYME A THIOESTERASE THEM4"/>
    <property type="match status" value="1"/>
</dbReference>
<dbReference type="EC" id="3.1.2.2" evidence="16"/>
<keyword evidence="11" id="KW-0472">Membrane</keyword>
<evidence type="ECO:0000256" key="20">
    <source>
        <dbReference type="ARBA" id="ARBA00047734"/>
    </source>
</evidence>
<accession>A0A4S8NEW7</accession>
<comment type="catalytic activity">
    <reaction evidence="22">
        <text>dodecanoyl-CoA + H2O = dodecanoate + CoA + H(+)</text>
        <dbReference type="Rhea" id="RHEA:30135"/>
        <dbReference type="ChEBI" id="CHEBI:15377"/>
        <dbReference type="ChEBI" id="CHEBI:15378"/>
        <dbReference type="ChEBI" id="CHEBI:18262"/>
        <dbReference type="ChEBI" id="CHEBI:57287"/>
        <dbReference type="ChEBI" id="CHEBI:57375"/>
    </reaction>
    <physiologicalReaction direction="left-to-right" evidence="22">
        <dbReference type="Rhea" id="RHEA:30136"/>
    </physiologicalReaction>
</comment>
<dbReference type="Pfam" id="PF03061">
    <property type="entry name" value="4HBT"/>
    <property type="match status" value="1"/>
</dbReference>
<name>A0A4S8NEW7_9ACTN</name>
<keyword evidence="12" id="KW-0966">Cell projection</keyword>
<dbReference type="GO" id="GO:0005737">
    <property type="term" value="C:cytoplasm"/>
    <property type="evidence" value="ECO:0007669"/>
    <property type="project" value="UniProtKB-SubCell"/>
</dbReference>
<dbReference type="InterPro" id="IPR052365">
    <property type="entry name" value="THEM4/THEM5_acyl-CoA_thioest"/>
</dbReference>
<evidence type="ECO:0000256" key="7">
    <source>
        <dbReference type="ARBA" id="ARBA00022801"/>
    </source>
</evidence>
<reference evidence="25 26" key="1">
    <citation type="journal article" date="2009" name="Int. J. Syst. Evol. Microbiol.">
        <title>Nocardioides caeni sp. nov., isolated from wastewater.</title>
        <authorList>
            <person name="Yoon J.H."/>
            <person name="Kang S.J."/>
            <person name="Park S."/>
            <person name="Kim W."/>
            <person name="Oh T.K."/>
        </authorList>
    </citation>
    <scope>NUCLEOTIDE SEQUENCE [LARGE SCALE GENOMIC DNA]</scope>
    <source>
        <strain evidence="25 26">DSM 23134</strain>
    </source>
</reference>
<evidence type="ECO:0000256" key="11">
    <source>
        <dbReference type="ARBA" id="ARBA00023136"/>
    </source>
</evidence>
<comment type="catalytic activity">
    <reaction evidence="21">
        <text>decanoyl-CoA + H2O = decanoate + CoA + H(+)</text>
        <dbReference type="Rhea" id="RHEA:40059"/>
        <dbReference type="ChEBI" id="CHEBI:15377"/>
        <dbReference type="ChEBI" id="CHEBI:15378"/>
        <dbReference type="ChEBI" id="CHEBI:27689"/>
        <dbReference type="ChEBI" id="CHEBI:57287"/>
        <dbReference type="ChEBI" id="CHEBI:61430"/>
    </reaction>
    <physiologicalReaction direction="left-to-right" evidence="21">
        <dbReference type="Rhea" id="RHEA:40060"/>
    </physiologicalReaction>
</comment>
<keyword evidence="8" id="KW-0276">Fatty acid metabolism</keyword>
<evidence type="ECO:0000256" key="1">
    <source>
        <dbReference type="ARBA" id="ARBA00004170"/>
    </source>
</evidence>
<keyword evidence="6" id="KW-0053">Apoptosis</keyword>
<comment type="catalytic activity">
    <reaction evidence="14">
        <text>(9Z)-octadecenoyl-CoA + H2O = (9Z)-octadecenoate + CoA + H(+)</text>
        <dbReference type="Rhea" id="RHEA:40139"/>
        <dbReference type="ChEBI" id="CHEBI:15377"/>
        <dbReference type="ChEBI" id="CHEBI:15378"/>
        <dbReference type="ChEBI" id="CHEBI:30823"/>
        <dbReference type="ChEBI" id="CHEBI:57287"/>
        <dbReference type="ChEBI" id="CHEBI:57387"/>
    </reaction>
    <physiologicalReaction direction="left-to-right" evidence="14">
        <dbReference type="Rhea" id="RHEA:40140"/>
    </physiologicalReaction>
</comment>
<comment type="similarity">
    <text evidence="15">Belongs to the THEM4/THEM5 thioesterase family.</text>
</comment>
<evidence type="ECO:0000256" key="14">
    <source>
        <dbReference type="ARBA" id="ARBA00037002"/>
    </source>
</evidence>
<dbReference type="AlphaFoldDB" id="A0A4S8NEW7"/>
<evidence type="ECO:0000256" key="4">
    <source>
        <dbReference type="ARBA" id="ARBA00022475"/>
    </source>
</evidence>
<dbReference type="PANTHER" id="PTHR12418">
    <property type="entry name" value="ACYL-COENZYME A THIOESTERASE THEM4"/>
    <property type="match status" value="1"/>
</dbReference>
<evidence type="ECO:0000256" key="17">
    <source>
        <dbReference type="ARBA" id="ARBA00040123"/>
    </source>
</evidence>
<evidence type="ECO:0000256" key="18">
    <source>
        <dbReference type="ARBA" id="ARBA00043210"/>
    </source>
</evidence>
<evidence type="ECO:0000256" key="23">
    <source>
        <dbReference type="ARBA" id="ARBA00048180"/>
    </source>
</evidence>
<evidence type="ECO:0000259" key="24">
    <source>
        <dbReference type="Pfam" id="PF03061"/>
    </source>
</evidence>
<keyword evidence="26" id="KW-1185">Reference proteome</keyword>
<dbReference type="InterPro" id="IPR029069">
    <property type="entry name" value="HotDog_dom_sf"/>
</dbReference>
<evidence type="ECO:0000256" key="9">
    <source>
        <dbReference type="ARBA" id="ARBA00022946"/>
    </source>
</evidence>
<keyword evidence="4" id="KW-1003">Cell membrane</keyword>
<evidence type="ECO:0000256" key="13">
    <source>
        <dbReference type="ARBA" id="ARBA00035852"/>
    </source>
</evidence>
<dbReference type="EMBL" id="STGW01000005">
    <property type="protein sequence ID" value="THV13394.1"/>
    <property type="molecule type" value="Genomic_DNA"/>
</dbReference>
<keyword evidence="5" id="KW-0963">Cytoplasm</keyword>
<evidence type="ECO:0000256" key="10">
    <source>
        <dbReference type="ARBA" id="ARBA00023098"/>
    </source>
</evidence>
<comment type="caution">
    <text evidence="25">The sequence shown here is derived from an EMBL/GenBank/DDBJ whole genome shotgun (WGS) entry which is preliminary data.</text>
</comment>
<dbReference type="GO" id="GO:0016020">
    <property type="term" value="C:membrane"/>
    <property type="evidence" value="ECO:0007669"/>
    <property type="project" value="UniProtKB-SubCell"/>
</dbReference>
<keyword evidence="9" id="KW-0809">Transit peptide</keyword>
<evidence type="ECO:0000256" key="5">
    <source>
        <dbReference type="ARBA" id="ARBA00022490"/>
    </source>
</evidence>
<dbReference type="Gene3D" id="3.10.129.10">
    <property type="entry name" value="Hotdog Thioesterase"/>
    <property type="match status" value="1"/>
</dbReference>
<dbReference type="GO" id="GO:0016787">
    <property type="term" value="F:hydrolase activity"/>
    <property type="evidence" value="ECO:0007669"/>
    <property type="project" value="UniProtKB-KW"/>
</dbReference>
<keyword evidence="7" id="KW-0378">Hydrolase</keyword>
<comment type="catalytic activity">
    <reaction evidence="23">
        <text>tetradecanoyl-CoA + H2O = tetradecanoate + CoA + H(+)</text>
        <dbReference type="Rhea" id="RHEA:40119"/>
        <dbReference type="ChEBI" id="CHEBI:15377"/>
        <dbReference type="ChEBI" id="CHEBI:15378"/>
        <dbReference type="ChEBI" id="CHEBI:30807"/>
        <dbReference type="ChEBI" id="CHEBI:57287"/>
        <dbReference type="ChEBI" id="CHEBI:57385"/>
    </reaction>
    <physiologicalReaction direction="left-to-right" evidence="23">
        <dbReference type="Rhea" id="RHEA:40120"/>
    </physiologicalReaction>
</comment>
<evidence type="ECO:0000256" key="2">
    <source>
        <dbReference type="ARBA" id="ARBA00004496"/>
    </source>
</evidence>
<evidence type="ECO:0000313" key="26">
    <source>
        <dbReference type="Proteomes" id="UP000307087"/>
    </source>
</evidence>
<evidence type="ECO:0000256" key="16">
    <source>
        <dbReference type="ARBA" id="ARBA00038848"/>
    </source>
</evidence>
<organism evidence="25 26">
    <name type="scientific">Nocardioides caeni</name>
    <dbReference type="NCBI Taxonomy" id="574700"/>
    <lineage>
        <taxon>Bacteria</taxon>
        <taxon>Bacillati</taxon>
        <taxon>Actinomycetota</taxon>
        <taxon>Actinomycetes</taxon>
        <taxon>Propionibacteriales</taxon>
        <taxon>Nocardioidaceae</taxon>
        <taxon>Nocardioides</taxon>
    </lineage>
</organism>
<evidence type="ECO:0000256" key="12">
    <source>
        <dbReference type="ARBA" id="ARBA00023273"/>
    </source>
</evidence>
<evidence type="ECO:0000256" key="22">
    <source>
        <dbReference type="ARBA" id="ARBA00048074"/>
    </source>
</evidence>
<dbReference type="GO" id="GO:0006631">
    <property type="term" value="P:fatty acid metabolic process"/>
    <property type="evidence" value="ECO:0007669"/>
    <property type="project" value="UniProtKB-KW"/>
</dbReference>
<comment type="catalytic activity">
    <reaction evidence="20">
        <text>hexadecanoyl-CoA + H2O = hexadecanoate + CoA + H(+)</text>
        <dbReference type="Rhea" id="RHEA:16645"/>
        <dbReference type="ChEBI" id="CHEBI:7896"/>
        <dbReference type="ChEBI" id="CHEBI:15377"/>
        <dbReference type="ChEBI" id="CHEBI:15378"/>
        <dbReference type="ChEBI" id="CHEBI:57287"/>
        <dbReference type="ChEBI" id="CHEBI:57379"/>
        <dbReference type="EC" id="3.1.2.2"/>
    </reaction>
    <physiologicalReaction direction="left-to-right" evidence="20">
        <dbReference type="Rhea" id="RHEA:16646"/>
    </physiologicalReaction>
</comment>
<sequence length="167" mass="17698">MGENTFDHLLAGWRQDPDVSRGVGATLPSHHSHCLGCGAENPHGHHLVVTRNAPDTVVATHTFDARHVGAPGIAHGGAVATVFDDLFGFLLYSIGDLAVTRKLDVEYLSPVLLGLEYTLQASIAERAGRKIHMAATLQASDGALVARSGALFVTVDFEHFKGPGRPS</sequence>
<comment type="catalytic activity">
    <reaction evidence="13">
        <text>(5Z,8Z,11Z,14Z)-eicosatetraenoyl-CoA + H2O = (5Z,8Z,11Z,14Z)-eicosatetraenoate + CoA + H(+)</text>
        <dbReference type="Rhea" id="RHEA:40151"/>
        <dbReference type="ChEBI" id="CHEBI:15377"/>
        <dbReference type="ChEBI" id="CHEBI:15378"/>
        <dbReference type="ChEBI" id="CHEBI:32395"/>
        <dbReference type="ChEBI" id="CHEBI:57287"/>
        <dbReference type="ChEBI" id="CHEBI:57368"/>
    </reaction>
    <physiologicalReaction direction="left-to-right" evidence="13">
        <dbReference type="Rhea" id="RHEA:40152"/>
    </physiologicalReaction>
</comment>
<dbReference type="OrthoDB" id="5505920at2"/>
<feature type="domain" description="Thioesterase" evidence="24">
    <location>
        <begin position="72"/>
        <end position="145"/>
    </location>
</feature>
<dbReference type="InterPro" id="IPR006683">
    <property type="entry name" value="Thioestr_dom"/>
</dbReference>
<protein>
    <recommendedName>
        <fullName evidence="17">Acyl-coenzyme A thioesterase THEM4</fullName>
        <ecNumber evidence="16">3.1.2.2</ecNumber>
    </recommendedName>
    <alternativeName>
        <fullName evidence="18">Thioesterase superfamily member 4</fullName>
    </alternativeName>
</protein>
<gene>
    <name evidence="25" type="ORF">E9934_10580</name>
</gene>
<evidence type="ECO:0000256" key="6">
    <source>
        <dbReference type="ARBA" id="ARBA00022703"/>
    </source>
</evidence>
<evidence type="ECO:0000313" key="25">
    <source>
        <dbReference type="EMBL" id="THV13394.1"/>
    </source>
</evidence>
<keyword evidence="10" id="KW-0443">Lipid metabolism</keyword>
<comment type="subcellular location">
    <subcellularLocation>
        <location evidence="3">Cell projection</location>
        <location evidence="3">Ruffle membrane</location>
    </subcellularLocation>
    <subcellularLocation>
        <location evidence="2">Cytoplasm</location>
    </subcellularLocation>
    <subcellularLocation>
        <location evidence="1">Membrane</location>
        <topology evidence="1">Peripheral membrane protein</topology>
    </subcellularLocation>
</comment>
<evidence type="ECO:0000256" key="3">
    <source>
        <dbReference type="ARBA" id="ARBA00004632"/>
    </source>
</evidence>
<dbReference type="CDD" id="cd03443">
    <property type="entry name" value="PaaI_thioesterase"/>
    <property type="match status" value="1"/>
</dbReference>